<evidence type="ECO:0000313" key="3">
    <source>
        <dbReference type="Proteomes" id="UP000215914"/>
    </source>
</evidence>
<evidence type="ECO:0000313" key="1">
    <source>
        <dbReference type="EMBL" id="KAF5781874.1"/>
    </source>
</evidence>
<dbReference type="EMBL" id="CM007900">
    <property type="protein sequence ID" value="OTG08354.1"/>
    <property type="molecule type" value="Genomic_DNA"/>
</dbReference>
<dbReference type="AlphaFoldDB" id="A0A251TBR8"/>
<evidence type="ECO:0000313" key="2">
    <source>
        <dbReference type="EMBL" id="OTG08354.1"/>
    </source>
</evidence>
<dbReference type="EMBL" id="MNCJ02000326">
    <property type="protein sequence ID" value="KAF5781874.1"/>
    <property type="molecule type" value="Genomic_DNA"/>
</dbReference>
<keyword evidence="3" id="KW-1185">Reference proteome</keyword>
<reference evidence="1" key="3">
    <citation type="submission" date="2020-06" db="EMBL/GenBank/DDBJ databases">
        <title>Helianthus annuus Genome sequencing and assembly Release 2.</title>
        <authorList>
            <person name="Gouzy J."/>
            <person name="Langlade N."/>
            <person name="Munos S."/>
        </authorList>
    </citation>
    <scope>NUCLEOTIDE SEQUENCE</scope>
    <source>
        <tissue evidence="1">Leaves</tissue>
    </source>
</reference>
<reference evidence="1 3" key="1">
    <citation type="journal article" date="2017" name="Nature">
        <title>The sunflower genome provides insights into oil metabolism, flowering and Asterid evolution.</title>
        <authorList>
            <person name="Badouin H."/>
            <person name="Gouzy J."/>
            <person name="Grassa C.J."/>
            <person name="Murat F."/>
            <person name="Staton S.E."/>
            <person name="Cottret L."/>
            <person name="Lelandais-Briere C."/>
            <person name="Owens G.L."/>
            <person name="Carrere S."/>
            <person name="Mayjonade B."/>
            <person name="Legrand L."/>
            <person name="Gill N."/>
            <person name="Kane N.C."/>
            <person name="Bowers J.E."/>
            <person name="Hubner S."/>
            <person name="Bellec A."/>
            <person name="Berard A."/>
            <person name="Berges H."/>
            <person name="Blanchet N."/>
            <person name="Boniface M.C."/>
            <person name="Brunel D."/>
            <person name="Catrice O."/>
            <person name="Chaidir N."/>
            <person name="Claudel C."/>
            <person name="Donnadieu C."/>
            <person name="Faraut T."/>
            <person name="Fievet G."/>
            <person name="Helmstetter N."/>
            <person name="King M."/>
            <person name="Knapp S.J."/>
            <person name="Lai Z."/>
            <person name="Le Paslier M.C."/>
            <person name="Lippi Y."/>
            <person name="Lorenzon L."/>
            <person name="Mandel J.R."/>
            <person name="Marage G."/>
            <person name="Marchand G."/>
            <person name="Marquand E."/>
            <person name="Bret-Mestries E."/>
            <person name="Morien E."/>
            <person name="Nambeesan S."/>
            <person name="Nguyen T."/>
            <person name="Pegot-Espagnet P."/>
            <person name="Pouilly N."/>
            <person name="Raftis F."/>
            <person name="Sallet E."/>
            <person name="Schiex T."/>
            <person name="Thomas J."/>
            <person name="Vandecasteele C."/>
            <person name="Vares D."/>
            <person name="Vear F."/>
            <person name="Vautrin S."/>
            <person name="Crespi M."/>
            <person name="Mangin B."/>
            <person name="Burke J.M."/>
            <person name="Salse J."/>
            <person name="Munos S."/>
            <person name="Vincourt P."/>
            <person name="Rieseberg L.H."/>
            <person name="Langlade N.B."/>
        </authorList>
    </citation>
    <scope>NUCLEOTIDE SEQUENCE [LARGE SCALE GENOMIC DNA]</scope>
    <source>
        <strain evidence="3">cv. SF193</strain>
        <tissue evidence="1">Leaves</tissue>
    </source>
</reference>
<reference evidence="2" key="2">
    <citation type="submission" date="2017-02" db="EMBL/GenBank/DDBJ databases">
        <title>Sunflower complete genome.</title>
        <authorList>
            <person name="Langlade N."/>
            <person name="Munos S."/>
        </authorList>
    </citation>
    <scope>NUCLEOTIDE SEQUENCE [LARGE SCALE GENOMIC DNA]</scope>
    <source>
        <tissue evidence="2">Leaves</tissue>
    </source>
</reference>
<dbReference type="Proteomes" id="UP000215914">
    <property type="component" value="Chromosome 11"/>
</dbReference>
<proteinExistence type="predicted"/>
<protein>
    <submittedName>
        <fullName evidence="2">Uncharacterized protein</fullName>
    </submittedName>
</protein>
<sequence length="83" mass="9374">MYQHSTNTVLKDSMLASVSINTSHVSTLYKHSTNTQLHFARRIKLSNCKIYRLFASGSCVVSRLSHQGFKFFVGFSHLPLALL</sequence>
<organism evidence="2 3">
    <name type="scientific">Helianthus annuus</name>
    <name type="common">Common sunflower</name>
    <dbReference type="NCBI Taxonomy" id="4232"/>
    <lineage>
        <taxon>Eukaryota</taxon>
        <taxon>Viridiplantae</taxon>
        <taxon>Streptophyta</taxon>
        <taxon>Embryophyta</taxon>
        <taxon>Tracheophyta</taxon>
        <taxon>Spermatophyta</taxon>
        <taxon>Magnoliopsida</taxon>
        <taxon>eudicotyledons</taxon>
        <taxon>Gunneridae</taxon>
        <taxon>Pentapetalae</taxon>
        <taxon>asterids</taxon>
        <taxon>campanulids</taxon>
        <taxon>Asterales</taxon>
        <taxon>Asteraceae</taxon>
        <taxon>Asteroideae</taxon>
        <taxon>Heliantheae alliance</taxon>
        <taxon>Heliantheae</taxon>
        <taxon>Helianthus</taxon>
    </lineage>
</organism>
<dbReference type="InParanoid" id="A0A251TBR8"/>
<gene>
    <name evidence="2" type="ORF">HannXRQ_Chr11g0340841</name>
    <name evidence="1" type="ORF">HanXRQr2_Chr11g0488951</name>
</gene>
<dbReference type="Gramene" id="mRNA:HanXRQr2_Chr11g0488951">
    <property type="protein sequence ID" value="mRNA:HanXRQr2_Chr11g0488951"/>
    <property type="gene ID" value="HanXRQr2_Chr11g0488951"/>
</dbReference>
<name>A0A251TBR8_HELAN</name>
<accession>A0A251TBR8</accession>